<sequence>MHLFKTPVVVEPGVLGRFRIVLGPVQALEILTGRWPDKESENYRKAVAACREAAKGRKAPHLARRSFVAAARTAKVLVPPEVSRQYTIGSVDLAAFAVSAAKRRRYRRRGPSGAGSPSRSH</sequence>
<dbReference type="Gene3D" id="6.10.250.730">
    <property type="match status" value="1"/>
</dbReference>
<keyword evidence="2" id="KW-1185">Reference proteome</keyword>
<dbReference type="Proteomes" id="UP001320831">
    <property type="component" value="Unassembled WGS sequence"/>
</dbReference>
<comment type="caution">
    <text evidence="1">The sequence shown here is derived from an EMBL/GenBank/DDBJ whole genome shotgun (WGS) entry which is preliminary data.</text>
</comment>
<proteinExistence type="predicted"/>
<gene>
    <name evidence="1" type="ORF">N5A92_07925</name>
</gene>
<evidence type="ECO:0000313" key="1">
    <source>
        <dbReference type="EMBL" id="MCT7374964.1"/>
    </source>
</evidence>
<dbReference type="InterPro" id="IPR010385">
    <property type="entry name" value="DUF982"/>
</dbReference>
<evidence type="ECO:0000313" key="2">
    <source>
        <dbReference type="Proteomes" id="UP001320831"/>
    </source>
</evidence>
<dbReference type="Pfam" id="PF06169">
    <property type="entry name" value="DUF982"/>
    <property type="match status" value="1"/>
</dbReference>
<dbReference type="RefSeq" id="WP_260901594.1">
    <property type="nucleotide sequence ID" value="NZ_JAOCZP010000002.1"/>
</dbReference>
<protein>
    <submittedName>
        <fullName evidence="1">DUF982 domain-containing protein</fullName>
    </submittedName>
</protein>
<reference evidence="1 2" key="1">
    <citation type="submission" date="2022-09" db="EMBL/GenBank/DDBJ databases">
        <title>Chelativorans salina sp. nov., a novel slightly halophilic bacterium isolated from a saline lake sediment enrichment.</title>
        <authorList>
            <person name="Gao L."/>
            <person name="Fang B.-Z."/>
            <person name="Li W.-J."/>
        </authorList>
    </citation>
    <scope>NUCLEOTIDE SEQUENCE [LARGE SCALE GENOMIC DNA]</scope>
    <source>
        <strain evidence="1 2">EGI FJ00035</strain>
    </source>
</reference>
<dbReference type="EMBL" id="JAOCZP010000002">
    <property type="protein sequence ID" value="MCT7374964.1"/>
    <property type="molecule type" value="Genomic_DNA"/>
</dbReference>
<name>A0ABT2LKR1_9HYPH</name>
<accession>A0ABT2LKR1</accession>
<organism evidence="1 2">
    <name type="scientific">Chelativorans salis</name>
    <dbReference type="NCBI Taxonomy" id="2978478"/>
    <lineage>
        <taxon>Bacteria</taxon>
        <taxon>Pseudomonadati</taxon>
        <taxon>Pseudomonadota</taxon>
        <taxon>Alphaproteobacteria</taxon>
        <taxon>Hyphomicrobiales</taxon>
        <taxon>Phyllobacteriaceae</taxon>
        <taxon>Chelativorans</taxon>
    </lineage>
</organism>